<feature type="compositionally biased region" description="Polar residues" evidence="1">
    <location>
        <begin position="77"/>
        <end position="86"/>
    </location>
</feature>
<accession>A0AAD2FG50</accession>
<feature type="compositionally biased region" description="Basic residues" evidence="1">
    <location>
        <begin position="155"/>
        <end position="164"/>
    </location>
</feature>
<organism evidence="2 3">
    <name type="scientific">Cylindrotheca closterium</name>
    <dbReference type="NCBI Taxonomy" id="2856"/>
    <lineage>
        <taxon>Eukaryota</taxon>
        <taxon>Sar</taxon>
        <taxon>Stramenopiles</taxon>
        <taxon>Ochrophyta</taxon>
        <taxon>Bacillariophyta</taxon>
        <taxon>Bacillariophyceae</taxon>
        <taxon>Bacillariophycidae</taxon>
        <taxon>Bacillariales</taxon>
        <taxon>Bacillariaceae</taxon>
        <taxon>Cylindrotheca</taxon>
    </lineage>
</organism>
<protein>
    <submittedName>
        <fullName evidence="2">Uncharacterized protein</fullName>
    </submittedName>
</protein>
<keyword evidence="3" id="KW-1185">Reference proteome</keyword>
<sequence>MQNLSTEKSQESPLEDSARSMVDLAAPTRAGSMKRKSRSLTPKKSRNSSIGSGGLASSRRVLTSPPPRCIVDDDDSSQVSKMSTTPRRNRSSKTKMVLTSPPPRCILDDDDSSQVSKMSTTPRRNRSSKTKIVLTSTPRCILDDDDSSQVSKMSKTPRRNRSSKTKIVLTSPTPRCILDDDDSSQVSRKSTTPRRNRSSKSKVMDRRSASITPKSSQLQEQIQEEIVKLKAIQDQMEEHQAYLEKQHREFERQIHTMELCLEMSESKNVELESQLEEALEENDRLSHGRRSRFKSIPSKKFNYSSNERDDVDEVELLRLENEILQGKLQRCEVALLRTSDHIPSSFGTSDHSSSYCS</sequence>
<feature type="compositionally biased region" description="Polar residues" evidence="1">
    <location>
        <begin position="113"/>
        <end position="122"/>
    </location>
</feature>
<dbReference type="EMBL" id="CAKOGP040000014">
    <property type="protein sequence ID" value="CAJ1927158.1"/>
    <property type="molecule type" value="Genomic_DNA"/>
</dbReference>
<comment type="caution">
    <text evidence="2">The sequence shown here is derived from an EMBL/GenBank/DDBJ whole genome shotgun (WGS) entry which is preliminary data.</text>
</comment>
<evidence type="ECO:0000313" key="2">
    <source>
        <dbReference type="EMBL" id="CAJ1927158.1"/>
    </source>
</evidence>
<feature type="region of interest" description="Disordered" evidence="1">
    <location>
        <begin position="1"/>
        <end position="219"/>
    </location>
</feature>
<gene>
    <name evidence="2" type="ORF">CYCCA115_LOCUS1277</name>
</gene>
<dbReference type="AlphaFoldDB" id="A0AAD2FG50"/>
<proteinExistence type="predicted"/>
<feature type="compositionally biased region" description="Basic residues" evidence="1">
    <location>
        <begin position="191"/>
        <end position="200"/>
    </location>
</feature>
<feature type="compositionally biased region" description="Polar residues" evidence="1">
    <location>
        <begin position="209"/>
        <end position="218"/>
    </location>
</feature>
<evidence type="ECO:0000313" key="3">
    <source>
        <dbReference type="Proteomes" id="UP001295423"/>
    </source>
</evidence>
<evidence type="ECO:0000256" key="1">
    <source>
        <dbReference type="SAM" id="MobiDB-lite"/>
    </source>
</evidence>
<feature type="compositionally biased region" description="Basic residues" evidence="1">
    <location>
        <begin position="32"/>
        <end position="46"/>
    </location>
</feature>
<dbReference type="Proteomes" id="UP001295423">
    <property type="component" value="Unassembled WGS sequence"/>
</dbReference>
<reference evidence="2" key="1">
    <citation type="submission" date="2023-08" db="EMBL/GenBank/DDBJ databases">
        <authorList>
            <person name="Audoor S."/>
            <person name="Bilcke G."/>
        </authorList>
    </citation>
    <scope>NUCLEOTIDE SEQUENCE</scope>
</reference>
<name>A0AAD2FG50_9STRA</name>